<dbReference type="Gene3D" id="1.10.4080.10">
    <property type="entry name" value="ADP-ribosylation/Crystallin J1"/>
    <property type="match status" value="1"/>
</dbReference>
<feature type="binding site" evidence="1">
    <location>
        <position position="262"/>
    </location>
    <ligand>
        <name>Mg(2+)</name>
        <dbReference type="ChEBI" id="CHEBI:18420"/>
        <label>1</label>
    </ligand>
</feature>
<dbReference type="GO" id="GO:0046872">
    <property type="term" value="F:metal ion binding"/>
    <property type="evidence" value="ECO:0007669"/>
    <property type="project" value="UniProtKB-KW"/>
</dbReference>
<feature type="binding site" evidence="1">
    <location>
        <position position="52"/>
    </location>
    <ligand>
        <name>Mg(2+)</name>
        <dbReference type="ChEBI" id="CHEBI:18420"/>
        <label>1</label>
    </ligand>
</feature>
<dbReference type="PANTHER" id="PTHR16222">
    <property type="entry name" value="ADP-RIBOSYLGLYCOHYDROLASE"/>
    <property type="match status" value="1"/>
</dbReference>
<dbReference type="RefSeq" id="WP_214023289.1">
    <property type="nucleotide sequence ID" value="NZ_CP137642.1"/>
</dbReference>
<dbReference type="Pfam" id="PF03747">
    <property type="entry name" value="ADP_ribosyl_GH"/>
    <property type="match status" value="1"/>
</dbReference>
<dbReference type="Proteomes" id="UP001305652">
    <property type="component" value="Chromosome"/>
</dbReference>
<comment type="cofactor">
    <cofactor evidence="1">
        <name>Mg(2+)</name>
        <dbReference type="ChEBI" id="CHEBI:18420"/>
    </cofactor>
    <text evidence="1">Binds 2 magnesium ions per subunit.</text>
</comment>
<dbReference type="EMBL" id="CP137642">
    <property type="protein sequence ID" value="WOX57057.1"/>
    <property type="molecule type" value="Genomic_DNA"/>
</dbReference>
<dbReference type="InterPro" id="IPR005502">
    <property type="entry name" value="Ribosyl_crysJ1"/>
</dbReference>
<dbReference type="GO" id="GO:0016798">
    <property type="term" value="F:hydrolase activity, acting on glycosyl bonds"/>
    <property type="evidence" value="ECO:0007669"/>
    <property type="project" value="UniProtKB-KW"/>
</dbReference>
<keyword evidence="2" id="KW-0326">Glycosidase</keyword>
<dbReference type="InterPro" id="IPR050792">
    <property type="entry name" value="ADP-ribosylglycohydrolase"/>
</dbReference>
<keyword evidence="1" id="KW-0479">Metal-binding</keyword>
<dbReference type="InterPro" id="IPR036705">
    <property type="entry name" value="Ribosyl_crysJ1_sf"/>
</dbReference>
<dbReference type="KEGG" id="mrc:R6Y96_07015"/>
<evidence type="ECO:0000313" key="2">
    <source>
        <dbReference type="EMBL" id="WOX57057.1"/>
    </source>
</evidence>
<gene>
    <name evidence="2" type="ORF">R6Y96_07015</name>
</gene>
<feature type="binding site" evidence="1">
    <location>
        <position position="260"/>
    </location>
    <ligand>
        <name>Mg(2+)</name>
        <dbReference type="ChEBI" id="CHEBI:18420"/>
        <label>1</label>
    </ligand>
</feature>
<feature type="binding site" evidence="1">
    <location>
        <position position="53"/>
    </location>
    <ligand>
        <name>Mg(2+)</name>
        <dbReference type="ChEBI" id="CHEBI:18420"/>
        <label>1</label>
    </ligand>
</feature>
<dbReference type="GeneID" id="85732894"/>
<name>A0AAX4FT50_9EURY</name>
<dbReference type="SUPFAM" id="SSF101478">
    <property type="entry name" value="ADP-ribosylglycohydrolase"/>
    <property type="match status" value="1"/>
</dbReference>
<evidence type="ECO:0000313" key="3">
    <source>
        <dbReference type="Proteomes" id="UP001305652"/>
    </source>
</evidence>
<organism evidence="2 3">
    <name type="scientific">Methanoculleus receptaculi</name>
    <dbReference type="NCBI Taxonomy" id="394967"/>
    <lineage>
        <taxon>Archaea</taxon>
        <taxon>Methanobacteriati</taxon>
        <taxon>Methanobacteriota</taxon>
        <taxon>Stenosarchaea group</taxon>
        <taxon>Methanomicrobia</taxon>
        <taxon>Methanomicrobiales</taxon>
        <taxon>Methanomicrobiaceae</taxon>
        <taxon>Methanoculleus</taxon>
    </lineage>
</organism>
<sequence length="323" mass="35033">MDRIDRYRGCLLGLAAGDALGVSVEFRPPGTFAPVTGMAGGGYHNLKPGEWTDDTSLALCLAESLIEKRGFDPVDQLERYVRWYREGHLSSTGTCFDIGTTTRKALERFMVTREPFPGLTDERSAGNGSLMRLCPVPIFYAADPARAIELSGESSRTTHALPVAVDACRFFGGLIVGALAGAPKEVLLSERYSPVPGYWEEHPLTDEIDIVAAGSYLRKEPPAIRGRGYVVASLEAALWAFSRSSTFEEGCLLAVNLGEDADTTAAIYGQLAGAYYGASAIPQAWLDCLAMRDLIESYAERLMRCSDACVEQLCGTGDPQWNH</sequence>
<dbReference type="AlphaFoldDB" id="A0AAX4FT50"/>
<evidence type="ECO:0000256" key="1">
    <source>
        <dbReference type="PIRSR" id="PIRSR605502-1"/>
    </source>
</evidence>
<proteinExistence type="predicted"/>
<dbReference type="PANTHER" id="PTHR16222:SF12">
    <property type="entry name" value="ADP-RIBOSYLGLYCOHYDROLASE-RELATED"/>
    <property type="match status" value="1"/>
</dbReference>
<feature type="binding site" evidence="1">
    <location>
        <position position="54"/>
    </location>
    <ligand>
        <name>Mg(2+)</name>
        <dbReference type="ChEBI" id="CHEBI:18420"/>
        <label>1</label>
    </ligand>
</feature>
<keyword evidence="1" id="KW-0460">Magnesium</keyword>
<protein>
    <submittedName>
        <fullName evidence="2">ADP-ribosylglycohydrolase family protein</fullName>
        <ecNumber evidence="2">3.2.2.-</ecNumber>
    </submittedName>
</protein>
<keyword evidence="3" id="KW-1185">Reference proteome</keyword>
<feature type="binding site" evidence="1">
    <location>
        <position position="263"/>
    </location>
    <ligand>
        <name>Mg(2+)</name>
        <dbReference type="ChEBI" id="CHEBI:18420"/>
        <label>1</label>
    </ligand>
</feature>
<keyword evidence="2" id="KW-0378">Hydrolase</keyword>
<dbReference type="EC" id="3.2.2.-" evidence="2"/>
<reference evidence="2 3" key="1">
    <citation type="submission" date="2023-10" db="EMBL/GenBank/DDBJ databases">
        <title>The complete genome sequence of Methanoculleus receptaculi DSM 18860.</title>
        <authorList>
            <person name="Lai S.-J."/>
            <person name="You Y.-T."/>
            <person name="Chen S.-C."/>
        </authorList>
    </citation>
    <scope>NUCLEOTIDE SEQUENCE [LARGE SCALE GENOMIC DNA]</scope>
    <source>
        <strain evidence="2 3">DSM 18860</strain>
    </source>
</reference>
<accession>A0AAX4FT50</accession>